<dbReference type="HOGENOM" id="CLU_2469199_0_0_1"/>
<organism evidence="2">
    <name type="scientific">Gaeumannomyces tritici (strain R3-111a-1)</name>
    <name type="common">Wheat and barley take-all root rot fungus</name>
    <name type="synonym">Gaeumannomyces graminis var. tritici</name>
    <dbReference type="NCBI Taxonomy" id="644352"/>
    <lineage>
        <taxon>Eukaryota</taxon>
        <taxon>Fungi</taxon>
        <taxon>Dikarya</taxon>
        <taxon>Ascomycota</taxon>
        <taxon>Pezizomycotina</taxon>
        <taxon>Sordariomycetes</taxon>
        <taxon>Sordariomycetidae</taxon>
        <taxon>Magnaporthales</taxon>
        <taxon>Magnaporthaceae</taxon>
        <taxon>Gaeumannomyces</taxon>
    </lineage>
</organism>
<evidence type="ECO:0000313" key="3">
    <source>
        <dbReference type="EnsemblFungi" id="EJT80406"/>
    </source>
</evidence>
<dbReference type="AlphaFoldDB" id="J3NGL6"/>
<evidence type="ECO:0000313" key="4">
    <source>
        <dbReference type="Proteomes" id="UP000006039"/>
    </source>
</evidence>
<dbReference type="EnsemblFungi" id="EJT80406">
    <property type="protein sequence ID" value="EJT80406"/>
    <property type="gene ID" value="GGTG_00405"/>
</dbReference>
<reference evidence="3" key="4">
    <citation type="journal article" date="2015" name="G3 (Bethesda)">
        <title>Genome sequences of three phytopathogenic species of the Magnaporthaceae family of fungi.</title>
        <authorList>
            <person name="Okagaki L.H."/>
            <person name="Nunes C.C."/>
            <person name="Sailsbery J."/>
            <person name="Clay B."/>
            <person name="Brown D."/>
            <person name="John T."/>
            <person name="Oh Y."/>
            <person name="Young N."/>
            <person name="Fitzgerald M."/>
            <person name="Haas B.J."/>
            <person name="Zeng Q."/>
            <person name="Young S."/>
            <person name="Adiconis X."/>
            <person name="Fan L."/>
            <person name="Levin J.Z."/>
            <person name="Mitchell T.K."/>
            <person name="Okubara P.A."/>
            <person name="Farman M.L."/>
            <person name="Kohn L.M."/>
            <person name="Birren B."/>
            <person name="Ma L.-J."/>
            <person name="Dean R.A."/>
        </authorList>
    </citation>
    <scope>NUCLEOTIDE SEQUENCE</scope>
    <source>
        <strain evidence="3">R3-111a-1</strain>
    </source>
</reference>
<reference evidence="4" key="1">
    <citation type="submission" date="2010-07" db="EMBL/GenBank/DDBJ databases">
        <title>The genome sequence of Gaeumannomyces graminis var. tritici strain R3-111a-1.</title>
        <authorList>
            <consortium name="The Broad Institute Genome Sequencing Platform"/>
            <person name="Ma L.-J."/>
            <person name="Dead R."/>
            <person name="Young S."/>
            <person name="Zeng Q."/>
            <person name="Koehrsen M."/>
            <person name="Alvarado L."/>
            <person name="Berlin A."/>
            <person name="Chapman S.B."/>
            <person name="Chen Z."/>
            <person name="Freedman E."/>
            <person name="Gellesch M."/>
            <person name="Goldberg J."/>
            <person name="Griggs A."/>
            <person name="Gujja S."/>
            <person name="Heilman E.R."/>
            <person name="Heiman D."/>
            <person name="Hepburn T."/>
            <person name="Howarth C."/>
            <person name="Jen D."/>
            <person name="Larson L."/>
            <person name="Mehta T."/>
            <person name="Neiman D."/>
            <person name="Pearson M."/>
            <person name="Roberts A."/>
            <person name="Saif S."/>
            <person name="Shea T."/>
            <person name="Shenoy N."/>
            <person name="Sisk P."/>
            <person name="Stolte C."/>
            <person name="Sykes S."/>
            <person name="Walk T."/>
            <person name="White J."/>
            <person name="Yandava C."/>
            <person name="Haas B."/>
            <person name="Nusbaum C."/>
            <person name="Birren B."/>
        </authorList>
    </citation>
    <scope>NUCLEOTIDE SEQUENCE [LARGE SCALE GENOMIC DNA]</scope>
    <source>
        <strain evidence="4">R3-111a-1</strain>
    </source>
</reference>
<dbReference type="GeneID" id="20340863"/>
<feature type="compositionally biased region" description="Basic and acidic residues" evidence="1">
    <location>
        <begin position="1"/>
        <end position="16"/>
    </location>
</feature>
<reference evidence="2" key="3">
    <citation type="submission" date="2010-09" db="EMBL/GenBank/DDBJ databases">
        <title>Annotation of Gaeumannomyces graminis var. tritici R3-111a-1.</title>
        <authorList>
            <consortium name="The Broad Institute Genome Sequencing Platform"/>
            <person name="Ma L.-J."/>
            <person name="Dead R."/>
            <person name="Young S.K."/>
            <person name="Zeng Q."/>
            <person name="Gargeya S."/>
            <person name="Fitzgerald M."/>
            <person name="Haas B."/>
            <person name="Abouelleil A."/>
            <person name="Alvarado L."/>
            <person name="Arachchi H.M."/>
            <person name="Berlin A."/>
            <person name="Brown A."/>
            <person name="Chapman S.B."/>
            <person name="Chen Z."/>
            <person name="Dunbar C."/>
            <person name="Freedman E."/>
            <person name="Gearin G."/>
            <person name="Gellesch M."/>
            <person name="Goldberg J."/>
            <person name="Griggs A."/>
            <person name="Gujja S."/>
            <person name="Heiman D."/>
            <person name="Howarth C."/>
            <person name="Larson L."/>
            <person name="Lui A."/>
            <person name="MacDonald P.J.P."/>
            <person name="Mehta T."/>
            <person name="Montmayeur A."/>
            <person name="Murphy C."/>
            <person name="Neiman D."/>
            <person name="Pearson M."/>
            <person name="Priest M."/>
            <person name="Roberts A."/>
            <person name="Saif S."/>
            <person name="Shea T."/>
            <person name="Shenoy N."/>
            <person name="Sisk P."/>
            <person name="Stolte C."/>
            <person name="Sykes S."/>
            <person name="Yandava C."/>
            <person name="Wortman J."/>
            <person name="Nusbaum C."/>
            <person name="Birren B."/>
        </authorList>
    </citation>
    <scope>NUCLEOTIDE SEQUENCE</scope>
    <source>
        <strain evidence="2">R3-111a-1</strain>
    </source>
</reference>
<dbReference type="Proteomes" id="UP000006039">
    <property type="component" value="Unassembled WGS sequence"/>
</dbReference>
<feature type="region of interest" description="Disordered" evidence="1">
    <location>
        <begin position="65"/>
        <end position="88"/>
    </location>
</feature>
<dbReference type="RefSeq" id="XP_009216415.1">
    <property type="nucleotide sequence ID" value="XM_009218151.1"/>
</dbReference>
<evidence type="ECO:0000313" key="2">
    <source>
        <dbReference type="EMBL" id="EJT80406.1"/>
    </source>
</evidence>
<reference evidence="2" key="2">
    <citation type="submission" date="2010-07" db="EMBL/GenBank/DDBJ databases">
        <authorList>
            <consortium name="The Broad Institute Genome Sequencing Platform"/>
            <consortium name="Broad Institute Genome Sequencing Center for Infectious Disease"/>
            <person name="Ma L.-J."/>
            <person name="Dead R."/>
            <person name="Young S."/>
            <person name="Zeng Q."/>
            <person name="Koehrsen M."/>
            <person name="Alvarado L."/>
            <person name="Berlin A."/>
            <person name="Chapman S.B."/>
            <person name="Chen Z."/>
            <person name="Freedman E."/>
            <person name="Gellesch M."/>
            <person name="Goldberg J."/>
            <person name="Griggs A."/>
            <person name="Gujja S."/>
            <person name="Heilman E.R."/>
            <person name="Heiman D."/>
            <person name="Hepburn T."/>
            <person name="Howarth C."/>
            <person name="Jen D."/>
            <person name="Larson L."/>
            <person name="Mehta T."/>
            <person name="Neiman D."/>
            <person name="Pearson M."/>
            <person name="Roberts A."/>
            <person name="Saif S."/>
            <person name="Shea T."/>
            <person name="Shenoy N."/>
            <person name="Sisk P."/>
            <person name="Stolte C."/>
            <person name="Sykes S."/>
            <person name="Walk T."/>
            <person name="White J."/>
            <person name="Yandava C."/>
            <person name="Haas B."/>
            <person name="Nusbaum C."/>
            <person name="Birren B."/>
        </authorList>
    </citation>
    <scope>NUCLEOTIDE SEQUENCE</scope>
    <source>
        <strain evidence="2">R3-111a-1</strain>
    </source>
</reference>
<gene>
    <name evidence="3" type="primary">20340863</name>
    <name evidence="2" type="ORF">GGTG_00405</name>
</gene>
<sequence>MTKRKPSCEGREDTVQHAKGPRQVTGQEGLVKQKMVQGQQLLPTPFNRAFLGDAVVLRQQQQQQQQQQHRRLQAEAILGQRGRTKGSS</sequence>
<reference evidence="3" key="5">
    <citation type="submission" date="2018-04" db="UniProtKB">
        <authorList>
            <consortium name="EnsemblFungi"/>
        </authorList>
    </citation>
    <scope>IDENTIFICATION</scope>
    <source>
        <strain evidence="3">R3-111a-1</strain>
    </source>
</reference>
<accession>J3NGL6</accession>
<evidence type="ECO:0000256" key="1">
    <source>
        <dbReference type="SAM" id="MobiDB-lite"/>
    </source>
</evidence>
<proteinExistence type="predicted"/>
<name>J3NGL6_GAET3</name>
<dbReference type="EMBL" id="GL385395">
    <property type="protein sequence ID" value="EJT80406.1"/>
    <property type="molecule type" value="Genomic_DNA"/>
</dbReference>
<keyword evidence="4" id="KW-1185">Reference proteome</keyword>
<feature type="region of interest" description="Disordered" evidence="1">
    <location>
        <begin position="1"/>
        <end position="29"/>
    </location>
</feature>
<dbReference type="VEuPathDB" id="FungiDB:GGTG_00405"/>
<protein>
    <submittedName>
        <fullName evidence="2 3">Uncharacterized protein</fullName>
    </submittedName>
</protein>